<dbReference type="AlphaFoldDB" id="A0A919YT98"/>
<dbReference type="RefSeq" id="WP_213519734.1">
    <property type="nucleotide sequence ID" value="NZ_BOSE01000012.1"/>
</dbReference>
<accession>A0A919YT98</accession>
<keyword evidence="2" id="KW-1185">Reference proteome</keyword>
<name>A0A919YT98_9BACL</name>
<protein>
    <submittedName>
        <fullName evidence="1">Uncharacterized protein</fullName>
    </submittedName>
</protein>
<reference evidence="1" key="1">
    <citation type="submission" date="2021-03" db="EMBL/GenBank/DDBJ databases">
        <title>Antimicrobial resistance genes in bacteria isolated from Japanese honey, and their potential for conferring macrolide and lincosamide resistance in the American foulbrood pathogen Paenibacillus larvae.</title>
        <authorList>
            <person name="Okamoto M."/>
            <person name="Kumagai M."/>
            <person name="Kanamori H."/>
            <person name="Takamatsu D."/>
        </authorList>
    </citation>
    <scope>NUCLEOTIDE SEQUENCE</scope>
    <source>
        <strain evidence="1">J40TS1</strain>
    </source>
</reference>
<gene>
    <name evidence="1" type="ORF">J40TS1_47170</name>
</gene>
<organism evidence="1 2">
    <name type="scientific">Paenibacillus montaniterrae</name>
    <dbReference type="NCBI Taxonomy" id="429341"/>
    <lineage>
        <taxon>Bacteria</taxon>
        <taxon>Bacillati</taxon>
        <taxon>Bacillota</taxon>
        <taxon>Bacilli</taxon>
        <taxon>Bacillales</taxon>
        <taxon>Paenibacillaceae</taxon>
        <taxon>Paenibacillus</taxon>
    </lineage>
</organism>
<proteinExistence type="predicted"/>
<sequence length="812" mass="90839">MKKILSIILSLGLLLTLLDTFRPLQTVEAATKVSIASNVSAVLYDAQLVKDATGKLASFTVKFENKSQNNVPLIDYWAKISGKDNRSYVTRLMSEDKEKRYVIPNSTTYLTYYAYVGANDALTDLSLDIIKWDFNAKDYERIVGKLKSTGNGVTPYKKSEETNLDKALLNVLLGSYKMYSDKNYHYFNIEVVMRNKASAALDTSKLSYYLTDGKGTLIPLLSANKEEGSASLNPQERRTTLLSATLDKSFAKNNAKVVVMYNDEAGSIQLPRVTFALPALKDTSAVKSSATSTFSIGNHQVNMTVNEQRVSQSNGSTFTDTSIVLENKSVSKMTMPNFEYYIKTAQGFLYPLVPEENAPTELLPNIKKEIKLRGELPKDADLKKSQFVVFYSEEKGQKSNFLGNFEIVLGGANQPTKPATNKTTYQDQVIEQTSLQRIPSGDSDLLIAEFKILNKSAKAKARLQLSGQFEIDGVKLPADATKIVYLDNLLTIGKDQSYRVITYTKIPYVQSTDNVLFNMIEKLEDKENTIHQFKLNEMTSARLLAANEPYVIDTTGGKGEVQVQRSDILKGKQNDLFLTQLVYESKEQRSVVPTQLVGYITNSNGDVVELTIKPYTSRIMPNGKVVLYGSAVIPKDYEQQKINLYFGETVKTGEEEISNVMVNPVYTQNLIKADSPIDSFTALPFMKYDISLSSFYAQFDSTDGLIADTINLSFNYDITVRDDAPEYADAHRIVIEYVDPERPSVTFSKSFEIGGEKDDKFTIGTRNKQTMSFSDSALQFTNPGQYIVNVYEEYDGFKKLIASKTFLFGNVQ</sequence>
<evidence type="ECO:0000313" key="1">
    <source>
        <dbReference type="EMBL" id="GIP19075.1"/>
    </source>
</evidence>
<evidence type="ECO:0000313" key="2">
    <source>
        <dbReference type="Proteomes" id="UP000683139"/>
    </source>
</evidence>
<dbReference type="EMBL" id="BOSE01000012">
    <property type="protein sequence ID" value="GIP19075.1"/>
    <property type="molecule type" value="Genomic_DNA"/>
</dbReference>
<dbReference type="Proteomes" id="UP000683139">
    <property type="component" value="Unassembled WGS sequence"/>
</dbReference>
<comment type="caution">
    <text evidence="1">The sequence shown here is derived from an EMBL/GenBank/DDBJ whole genome shotgun (WGS) entry which is preliminary data.</text>
</comment>